<dbReference type="EMBL" id="VSSQ01015338">
    <property type="protein sequence ID" value="MPM55584.1"/>
    <property type="molecule type" value="Genomic_DNA"/>
</dbReference>
<proteinExistence type="predicted"/>
<reference evidence="1" key="1">
    <citation type="submission" date="2019-08" db="EMBL/GenBank/DDBJ databases">
        <authorList>
            <person name="Kucharzyk K."/>
            <person name="Murdoch R.W."/>
            <person name="Higgins S."/>
            <person name="Loffler F."/>
        </authorList>
    </citation>
    <scope>NUCLEOTIDE SEQUENCE</scope>
</reference>
<name>A0A645B1I0_9ZZZZ</name>
<accession>A0A645B1I0</accession>
<gene>
    <name evidence="1" type="ORF">SDC9_102381</name>
</gene>
<dbReference type="AlphaFoldDB" id="A0A645B1I0"/>
<protein>
    <submittedName>
        <fullName evidence="1">Uncharacterized protein</fullName>
    </submittedName>
</protein>
<evidence type="ECO:0000313" key="1">
    <source>
        <dbReference type="EMBL" id="MPM55584.1"/>
    </source>
</evidence>
<sequence>MLCLLAGCETHILTERTIEVVLSEKHPWHEASHHPLWYTLVYTNGKGGLEKRYLLPGTKRVKLSVARGKMTVIAAYPLSSLHPVAGFCHPGSENIISLSEENGSLADLLLNSYEKNHEAVENLQGTLLASLVGDASLVDGNALMVSLLNGELTQSKMTVLQMLQVTLTDLPEGYWVPERNAQQAFWSQWGESVDLQVRGGLQRWWNRERSLCLTLYADLSERRYLSSLAKAPLW</sequence>
<organism evidence="1">
    <name type="scientific">bioreactor metagenome</name>
    <dbReference type="NCBI Taxonomy" id="1076179"/>
    <lineage>
        <taxon>unclassified sequences</taxon>
        <taxon>metagenomes</taxon>
        <taxon>ecological metagenomes</taxon>
    </lineage>
</organism>
<comment type="caution">
    <text evidence="1">The sequence shown here is derived from an EMBL/GenBank/DDBJ whole genome shotgun (WGS) entry which is preliminary data.</text>
</comment>